<keyword evidence="3 10" id="KW-0808">Transferase</keyword>
<organism evidence="11 12">
    <name type="scientific">Microscilla marina ATCC 23134</name>
    <dbReference type="NCBI Taxonomy" id="313606"/>
    <lineage>
        <taxon>Bacteria</taxon>
        <taxon>Pseudomonadati</taxon>
        <taxon>Bacteroidota</taxon>
        <taxon>Cytophagia</taxon>
        <taxon>Cytophagales</taxon>
        <taxon>Microscillaceae</taxon>
        <taxon>Microscilla</taxon>
    </lineage>
</organism>
<dbReference type="PANTHER" id="PTHR30309:SF0">
    <property type="entry name" value="GLYCEROL-3-PHOSPHATE ACYLTRANSFERASE-RELATED"/>
    <property type="match status" value="1"/>
</dbReference>
<evidence type="ECO:0000256" key="10">
    <source>
        <dbReference type="HAMAP-Rule" id="MF_01043"/>
    </source>
</evidence>
<feature type="transmembrane region" description="Helical" evidence="10">
    <location>
        <begin position="157"/>
        <end position="175"/>
    </location>
</feature>
<reference evidence="11 12" key="1">
    <citation type="submission" date="2007-01" db="EMBL/GenBank/DDBJ databases">
        <authorList>
            <person name="Haygood M."/>
            <person name="Podell S."/>
            <person name="Anderson C."/>
            <person name="Hopkinson B."/>
            <person name="Roe K."/>
            <person name="Barbeau K."/>
            <person name="Gaasterland T."/>
            <person name="Ferriera S."/>
            <person name="Johnson J."/>
            <person name="Kravitz S."/>
            <person name="Beeson K."/>
            <person name="Sutton G."/>
            <person name="Rogers Y.-H."/>
            <person name="Friedman R."/>
            <person name="Frazier M."/>
            <person name="Venter J.C."/>
        </authorList>
    </citation>
    <scope>NUCLEOTIDE SEQUENCE [LARGE SCALE GENOMIC DNA]</scope>
    <source>
        <strain evidence="11 12">ATCC 23134</strain>
    </source>
</reference>
<sequence length="220" mass="24516">MGMLLIICTSILAYLLGSIPTAVWFSKYRYGMDIREHGSGNAGATNTFRVLGKKAGIFVMSIDILKGFTATSLAWVLDYSGMIAPYDEFWIYKMIFYKLIFGSLAIVGHIFPVFANFKGGKGVATLLGMMLAVHHTATLLCVGVFLIVLFAFRYVSLGSLLATLSFPLLLLSPRFRPEDPIVIVFGFLMFTIVALTHQKNIVRLLQGEESRANIRMRKRD</sequence>
<keyword evidence="8 10" id="KW-0594">Phospholipid biosynthesis</keyword>
<accession>A1ZHE5</accession>
<evidence type="ECO:0000256" key="3">
    <source>
        <dbReference type="ARBA" id="ARBA00022679"/>
    </source>
</evidence>
<protein>
    <recommendedName>
        <fullName evidence="10">Glycerol-3-phosphate acyltransferase</fullName>
    </recommendedName>
    <alternativeName>
        <fullName evidence="10">Acyl-PO4 G3P acyltransferase</fullName>
    </alternativeName>
    <alternativeName>
        <fullName evidence="10">Acyl-phosphate--glycerol-3-phosphate acyltransferase</fullName>
    </alternativeName>
    <alternativeName>
        <fullName evidence="10">G3P acyltransferase</fullName>
        <shortName evidence="10">GPAT</shortName>
        <ecNumber evidence="10">2.3.1.275</ecNumber>
    </alternativeName>
    <alternativeName>
        <fullName evidence="10">Lysophosphatidic acid synthase</fullName>
        <shortName evidence="10">LPA synthase</shortName>
    </alternativeName>
</protein>
<dbReference type="EMBL" id="AAWS01000007">
    <property type="protein sequence ID" value="EAY30414.1"/>
    <property type="molecule type" value="Genomic_DNA"/>
</dbReference>
<dbReference type="HAMAP" id="MF_01043">
    <property type="entry name" value="PlsY"/>
    <property type="match status" value="1"/>
</dbReference>
<dbReference type="RefSeq" id="WP_002695436.1">
    <property type="nucleotide sequence ID" value="NZ_AAWS01000007.1"/>
</dbReference>
<dbReference type="GO" id="GO:0005886">
    <property type="term" value="C:plasma membrane"/>
    <property type="evidence" value="ECO:0007669"/>
    <property type="project" value="UniProtKB-SubCell"/>
</dbReference>
<evidence type="ECO:0000256" key="4">
    <source>
        <dbReference type="ARBA" id="ARBA00022692"/>
    </source>
</evidence>
<dbReference type="Proteomes" id="UP000004095">
    <property type="component" value="Unassembled WGS sequence"/>
</dbReference>
<keyword evidence="6 10" id="KW-0443">Lipid metabolism</keyword>
<comment type="caution">
    <text evidence="11">The sequence shown here is derived from an EMBL/GenBank/DDBJ whole genome shotgun (WGS) entry which is preliminary data.</text>
</comment>
<comment type="catalytic activity">
    <reaction evidence="10">
        <text>an acyl phosphate + sn-glycerol 3-phosphate = a 1-acyl-sn-glycero-3-phosphate + phosphate</text>
        <dbReference type="Rhea" id="RHEA:34075"/>
        <dbReference type="ChEBI" id="CHEBI:43474"/>
        <dbReference type="ChEBI" id="CHEBI:57597"/>
        <dbReference type="ChEBI" id="CHEBI:57970"/>
        <dbReference type="ChEBI" id="CHEBI:59918"/>
        <dbReference type="EC" id="2.3.1.275"/>
    </reaction>
</comment>
<dbReference type="GO" id="GO:0008654">
    <property type="term" value="P:phospholipid biosynthetic process"/>
    <property type="evidence" value="ECO:0007669"/>
    <property type="project" value="UniProtKB-UniRule"/>
</dbReference>
<feature type="transmembrane region" description="Helical" evidence="10">
    <location>
        <begin position="55"/>
        <end position="77"/>
    </location>
</feature>
<dbReference type="AlphaFoldDB" id="A1ZHE5"/>
<keyword evidence="12" id="KW-1185">Reference proteome</keyword>
<evidence type="ECO:0000256" key="5">
    <source>
        <dbReference type="ARBA" id="ARBA00022989"/>
    </source>
</evidence>
<evidence type="ECO:0000313" key="11">
    <source>
        <dbReference type="EMBL" id="EAY30414.1"/>
    </source>
</evidence>
<dbReference type="GO" id="GO:0043772">
    <property type="term" value="F:acyl-phosphate glycerol-3-phosphate acyltransferase activity"/>
    <property type="evidence" value="ECO:0007669"/>
    <property type="project" value="UniProtKB-UniRule"/>
</dbReference>
<keyword evidence="5 10" id="KW-1133">Transmembrane helix</keyword>
<keyword evidence="4 10" id="KW-0812">Transmembrane</keyword>
<evidence type="ECO:0000256" key="8">
    <source>
        <dbReference type="ARBA" id="ARBA00023209"/>
    </source>
</evidence>
<keyword evidence="1 10" id="KW-1003">Cell membrane</keyword>
<comment type="pathway">
    <text evidence="10">Lipid metabolism; phospholipid metabolism.</text>
</comment>
<dbReference type="PANTHER" id="PTHR30309">
    <property type="entry name" value="INNER MEMBRANE PROTEIN YGIH"/>
    <property type="match status" value="1"/>
</dbReference>
<evidence type="ECO:0000256" key="9">
    <source>
        <dbReference type="ARBA" id="ARBA00023264"/>
    </source>
</evidence>
<dbReference type="Pfam" id="PF02660">
    <property type="entry name" value="G3P_acyltransf"/>
    <property type="match status" value="1"/>
</dbReference>
<comment type="subunit">
    <text evidence="10">Probably interacts with PlsX.</text>
</comment>
<evidence type="ECO:0000256" key="7">
    <source>
        <dbReference type="ARBA" id="ARBA00023136"/>
    </source>
</evidence>
<dbReference type="eggNOG" id="COG0344">
    <property type="taxonomic scope" value="Bacteria"/>
</dbReference>
<comment type="subcellular location">
    <subcellularLocation>
        <location evidence="10">Cell membrane</location>
        <topology evidence="10">Multi-pass membrane protein</topology>
    </subcellularLocation>
</comment>
<dbReference type="InterPro" id="IPR003811">
    <property type="entry name" value="G3P_acylTferase_PlsY"/>
</dbReference>
<comment type="similarity">
    <text evidence="10">Belongs to the PlsY family.</text>
</comment>
<keyword evidence="7 10" id="KW-0472">Membrane</keyword>
<comment type="function">
    <text evidence="10">Catalyzes the transfer of an acyl group from acyl-phosphate (acyl-PO(4)) to glycerol-3-phosphate (G3P) to form lysophosphatidic acid (LPA). This enzyme utilizes acyl-phosphate as fatty acyl donor, but not acyl-CoA or acyl-ACP.</text>
</comment>
<proteinExistence type="inferred from homology"/>
<keyword evidence="2 10" id="KW-0444">Lipid biosynthesis</keyword>
<dbReference type="EC" id="2.3.1.275" evidence="10"/>
<dbReference type="NCBIfam" id="TIGR00023">
    <property type="entry name" value="glycerol-3-phosphate 1-O-acyltransferase PlsY"/>
    <property type="match status" value="1"/>
</dbReference>
<dbReference type="OrthoDB" id="9777124at2"/>
<gene>
    <name evidence="10" type="primary">plsY</name>
    <name evidence="11" type="ORF">M23134_08243</name>
</gene>
<keyword evidence="9 10" id="KW-1208">Phospholipid metabolism</keyword>
<evidence type="ECO:0000313" key="12">
    <source>
        <dbReference type="Proteomes" id="UP000004095"/>
    </source>
</evidence>
<dbReference type="SMART" id="SM01207">
    <property type="entry name" value="G3P_acyltransf"/>
    <property type="match status" value="1"/>
</dbReference>
<evidence type="ECO:0000256" key="1">
    <source>
        <dbReference type="ARBA" id="ARBA00022475"/>
    </source>
</evidence>
<dbReference type="UniPathway" id="UPA00085"/>
<evidence type="ECO:0000256" key="2">
    <source>
        <dbReference type="ARBA" id="ARBA00022516"/>
    </source>
</evidence>
<feature type="transmembrane region" description="Helical" evidence="10">
    <location>
        <begin position="89"/>
        <end position="111"/>
    </location>
</feature>
<evidence type="ECO:0000256" key="6">
    <source>
        <dbReference type="ARBA" id="ARBA00023098"/>
    </source>
</evidence>
<feature type="transmembrane region" description="Helical" evidence="10">
    <location>
        <begin position="123"/>
        <end position="150"/>
    </location>
</feature>
<name>A1ZHE5_MICM2</name>
<feature type="transmembrane region" description="Helical" evidence="10">
    <location>
        <begin position="181"/>
        <end position="197"/>
    </location>
</feature>